<dbReference type="GO" id="GO:0051536">
    <property type="term" value="F:iron-sulfur cluster binding"/>
    <property type="evidence" value="ECO:0007669"/>
    <property type="project" value="UniProtKB-KW"/>
</dbReference>
<dbReference type="EMBL" id="PVUE01000002">
    <property type="protein sequence ID" value="PRZ43446.1"/>
    <property type="molecule type" value="Genomic_DNA"/>
</dbReference>
<evidence type="ECO:0000256" key="3">
    <source>
        <dbReference type="ARBA" id="ARBA00022679"/>
    </source>
</evidence>
<keyword evidence="11" id="KW-1185">Reference proteome</keyword>
<dbReference type="Gene3D" id="3.40.640.10">
    <property type="entry name" value="Type I PLP-dependent aspartate aminotransferase-like (Major domain)"/>
    <property type="match status" value="1"/>
</dbReference>
<dbReference type="Gene3D" id="1.10.260.50">
    <property type="match status" value="1"/>
</dbReference>
<dbReference type="FunFam" id="3.40.640.10:FF:000084">
    <property type="entry name" value="IscS-like cysteine desulfurase"/>
    <property type="match status" value="1"/>
</dbReference>
<evidence type="ECO:0000313" key="11">
    <source>
        <dbReference type="Proteomes" id="UP000237752"/>
    </source>
</evidence>
<keyword evidence="5" id="KW-0663">Pyridoxal phosphate</keyword>
<dbReference type="PANTHER" id="PTHR11601">
    <property type="entry name" value="CYSTEINE DESULFURYLASE FAMILY MEMBER"/>
    <property type="match status" value="1"/>
</dbReference>
<evidence type="ECO:0000256" key="5">
    <source>
        <dbReference type="ARBA" id="ARBA00022898"/>
    </source>
</evidence>
<evidence type="ECO:0000256" key="7">
    <source>
        <dbReference type="ARBA" id="ARBA00023014"/>
    </source>
</evidence>
<reference evidence="10 11" key="1">
    <citation type="submission" date="2018-03" db="EMBL/GenBank/DDBJ databases">
        <title>Genomic Encyclopedia of Archaeal and Bacterial Type Strains, Phase II (KMG-II): from individual species to whole genera.</title>
        <authorList>
            <person name="Goeker M."/>
        </authorList>
    </citation>
    <scope>NUCLEOTIDE SEQUENCE [LARGE SCALE GENOMIC DNA]</scope>
    <source>
        <strain evidence="10 11">DSM 100065</strain>
    </source>
</reference>
<evidence type="ECO:0000256" key="8">
    <source>
        <dbReference type="ARBA" id="ARBA00050776"/>
    </source>
</evidence>
<evidence type="ECO:0000256" key="4">
    <source>
        <dbReference type="ARBA" id="ARBA00022723"/>
    </source>
</evidence>
<dbReference type="InterPro" id="IPR000192">
    <property type="entry name" value="Aminotrans_V_dom"/>
</dbReference>
<dbReference type="AlphaFoldDB" id="A0A2T1A4B4"/>
<dbReference type="SUPFAM" id="SSF53383">
    <property type="entry name" value="PLP-dependent transferases"/>
    <property type="match status" value="1"/>
</dbReference>
<keyword evidence="7" id="KW-0411">Iron-sulfur</keyword>
<evidence type="ECO:0000259" key="9">
    <source>
        <dbReference type="Pfam" id="PF00266"/>
    </source>
</evidence>
<dbReference type="Pfam" id="PF00266">
    <property type="entry name" value="Aminotran_5"/>
    <property type="match status" value="1"/>
</dbReference>
<dbReference type="OrthoDB" id="9808002at2"/>
<dbReference type="GO" id="GO:0031071">
    <property type="term" value="F:cysteine desulfurase activity"/>
    <property type="evidence" value="ECO:0007669"/>
    <property type="project" value="UniProtKB-EC"/>
</dbReference>
<accession>A0A2T1A4B4</accession>
<feature type="domain" description="Aminotransferase class V" evidence="9">
    <location>
        <begin position="6"/>
        <end position="378"/>
    </location>
</feature>
<dbReference type="RefSeq" id="WP_106347611.1">
    <property type="nucleotide sequence ID" value="NZ_PVUE01000002.1"/>
</dbReference>
<sequence>MNGTEVYLDHAATTVVREEAIEAMSRVMRDVGNASSLHATGRRARRYVEEARESIAEAVGAHPIEIILTSGATEADNLAVKGLHRLRHKENPRRKTLIVSPAEHHAVLDTARWLQSDEGADLAWAEVDRYGAVTSDSLRAAIATAGDTATAVAVMWANNEVGAISDIPALAAMAAVEGVPMHSDAVQAVGVLPIDFAASGLETMAITAHKVGGPQGVGALVARRSFKPTPLLHGGGQERQIRSGTLDVAGAVGFGVAIAAATAEMRNHRERVGVLRERLIARLRTVVPDLDVNGVPENDPGRTLPGILSVSIPGCSGDALLMVLDTNGISVSTGSACTAGVAEPSHVVLAMGGSEERARSTLRISMGRTTTEADLDALVEAFPEAVLRARAAAGVR</sequence>
<proteinExistence type="inferred from homology"/>
<dbReference type="InterPro" id="IPR015421">
    <property type="entry name" value="PyrdxlP-dep_Trfase_major"/>
</dbReference>
<keyword evidence="4" id="KW-0479">Metal-binding</keyword>
<dbReference type="Gene3D" id="3.90.1150.10">
    <property type="entry name" value="Aspartate Aminotransferase, domain 1"/>
    <property type="match status" value="1"/>
</dbReference>
<evidence type="ECO:0000313" key="10">
    <source>
        <dbReference type="EMBL" id="PRZ43446.1"/>
    </source>
</evidence>
<dbReference type="Proteomes" id="UP000237752">
    <property type="component" value="Unassembled WGS sequence"/>
</dbReference>
<dbReference type="GO" id="GO:0046872">
    <property type="term" value="F:metal ion binding"/>
    <property type="evidence" value="ECO:0007669"/>
    <property type="project" value="UniProtKB-KW"/>
</dbReference>
<dbReference type="PIRSF" id="PIRSF005572">
    <property type="entry name" value="NifS"/>
    <property type="match status" value="1"/>
</dbReference>
<protein>
    <submittedName>
        <fullName evidence="10">Cysteine desulfurase</fullName>
    </submittedName>
</protein>
<name>A0A2T1A4B4_9ACTN</name>
<organism evidence="10 11">
    <name type="scientific">Antricoccus suffuscus</name>
    <dbReference type="NCBI Taxonomy" id="1629062"/>
    <lineage>
        <taxon>Bacteria</taxon>
        <taxon>Bacillati</taxon>
        <taxon>Actinomycetota</taxon>
        <taxon>Actinomycetes</taxon>
        <taxon>Geodermatophilales</taxon>
        <taxon>Antricoccaceae</taxon>
        <taxon>Antricoccus</taxon>
    </lineage>
</organism>
<keyword evidence="6" id="KW-0408">Iron</keyword>
<evidence type="ECO:0000256" key="2">
    <source>
        <dbReference type="ARBA" id="ARBA00006490"/>
    </source>
</evidence>
<comment type="similarity">
    <text evidence="2">Belongs to the class-V pyridoxal-phosphate-dependent aminotransferase family. NifS/IscS subfamily.</text>
</comment>
<evidence type="ECO:0000256" key="6">
    <source>
        <dbReference type="ARBA" id="ARBA00023004"/>
    </source>
</evidence>
<gene>
    <name evidence="10" type="ORF">CLV47_102132</name>
</gene>
<comment type="cofactor">
    <cofactor evidence="1">
        <name>pyridoxal 5'-phosphate</name>
        <dbReference type="ChEBI" id="CHEBI:597326"/>
    </cofactor>
</comment>
<dbReference type="InterPro" id="IPR016454">
    <property type="entry name" value="Cysteine_dSase"/>
</dbReference>
<comment type="caution">
    <text evidence="10">The sequence shown here is derived from an EMBL/GenBank/DDBJ whole genome shotgun (WGS) entry which is preliminary data.</text>
</comment>
<comment type="catalytic activity">
    <reaction evidence="8">
        <text>(sulfur carrier)-H + L-cysteine = (sulfur carrier)-SH + L-alanine</text>
        <dbReference type="Rhea" id="RHEA:43892"/>
        <dbReference type="Rhea" id="RHEA-COMP:14737"/>
        <dbReference type="Rhea" id="RHEA-COMP:14739"/>
        <dbReference type="ChEBI" id="CHEBI:29917"/>
        <dbReference type="ChEBI" id="CHEBI:35235"/>
        <dbReference type="ChEBI" id="CHEBI:57972"/>
        <dbReference type="ChEBI" id="CHEBI:64428"/>
        <dbReference type="EC" id="2.8.1.7"/>
    </reaction>
</comment>
<dbReference type="InterPro" id="IPR015422">
    <property type="entry name" value="PyrdxlP-dep_Trfase_small"/>
</dbReference>
<dbReference type="PANTHER" id="PTHR11601:SF34">
    <property type="entry name" value="CYSTEINE DESULFURASE"/>
    <property type="match status" value="1"/>
</dbReference>
<evidence type="ECO:0000256" key="1">
    <source>
        <dbReference type="ARBA" id="ARBA00001933"/>
    </source>
</evidence>
<dbReference type="InterPro" id="IPR015424">
    <property type="entry name" value="PyrdxlP-dep_Trfase"/>
</dbReference>
<keyword evidence="3" id="KW-0808">Transferase</keyword>